<evidence type="ECO:0000313" key="3">
    <source>
        <dbReference type="Proteomes" id="UP000765509"/>
    </source>
</evidence>
<dbReference type="OrthoDB" id="2749819at2759"/>
<feature type="region of interest" description="Disordered" evidence="1">
    <location>
        <begin position="1"/>
        <end position="128"/>
    </location>
</feature>
<evidence type="ECO:0000313" key="2">
    <source>
        <dbReference type="EMBL" id="MBW0587840.1"/>
    </source>
</evidence>
<gene>
    <name evidence="2" type="ORF">O181_127555</name>
</gene>
<sequence length="223" mass="25482">MDQQSTSNLPPLPPEDTGEEKYAEGSEEEDQTEQIQSLMKQMKDLLLTQGKKKGKRRQSTSFTPGASPSEPSLPRHVRPEESPKSPAPGPRAKYTPATESRPSNIPRRGFVSTPTNPSPLQQEIPRKERPVVKIKAKNYNLNFNGQEAEKFIKRIERIAQIEGEKEEDLAMQMAFWTTDSKMSDAIEAMPGYEKENWTQLKKDLIKKWGRVEPERRYRKDLSG</sequence>
<reference evidence="2" key="1">
    <citation type="submission" date="2021-03" db="EMBL/GenBank/DDBJ databases">
        <title>Draft genome sequence of rust myrtle Austropuccinia psidii MF-1, a brazilian biotype.</title>
        <authorList>
            <person name="Quecine M.C."/>
            <person name="Pachon D.M.R."/>
            <person name="Bonatelli M.L."/>
            <person name="Correr F.H."/>
            <person name="Franceschini L.M."/>
            <person name="Leite T.F."/>
            <person name="Margarido G.R.A."/>
            <person name="Almeida C.A."/>
            <person name="Ferrarezi J.A."/>
            <person name="Labate C.A."/>
        </authorList>
    </citation>
    <scope>NUCLEOTIDE SEQUENCE</scope>
    <source>
        <strain evidence="2">MF-1</strain>
    </source>
</reference>
<feature type="compositionally biased region" description="Polar residues" evidence="1">
    <location>
        <begin position="59"/>
        <end position="70"/>
    </location>
</feature>
<keyword evidence="3" id="KW-1185">Reference proteome</keyword>
<name>A0A9Q3Q861_9BASI</name>
<evidence type="ECO:0000256" key="1">
    <source>
        <dbReference type="SAM" id="MobiDB-lite"/>
    </source>
</evidence>
<dbReference type="AlphaFoldDB" id="A0A9Q3Q861"/>
<protein>
    <submittedName>
        <fullName evidence="2">Uncharacterized protein</fullName>
    </submittedName>
</protein>
<dbReference type="Proteomes" id="UP000765509">
    <property type="component" value="Unassembled WGS sequence"/>
</dbReference>
<proteinExistence type="predicted"/>
<accession>A0A9Q3Q861</accession>
<dbReference type="EMBL" id="AVOT02128429">
    <property type="protein sequence ID" value="MBW0587840.1"/>
    <property type="molecule type" value="Genomic_DNA"/>
</dbReference>
<feature type="compositionally biased region" description="Polar residues" evidence="1">
    <location>
        <begin position="112"/>
        <end position="121"/>
    </location>
</feature>
<comment type="caution">
    <text evidence="2">The sequence shown here is derived from an EMBL/GenBank/DDBJ whole genome shotgun (WGS) entry which is preliminary data.</text>
</comment>
<organism evidence="2 3">
    <name type="scientific">Austropuccinia psidii MF-1</name>
    <dbReference type="NCBI Taxonomy" id="1389203"/>
    <lineage>
        <taxon>Eukaryota</taxon>
        <taxon>Fungi</taxon>
        <taxon>Dikarya</taxon>
        <taxon>Basidiomycota</taxon>
        <taxon>Pucciniomycotina</taxon>
        <taxon>Pucciniomycetes</taxon>
        <taxon>Pucciniales</taxon>
        <taxon>Sphaerophragmiaceae</taxon>
        <taxon>Austropuccinia</taxon>
    </lineage>
</organism>